<evidence type="ECO:0000256" key="1">
    <source>
        <dbReference type="ARBA" id="ARBA00004418"/>
    </source>
</evidence>
<proteinExistence type="inferred from homology"/>
<gene>
    <name evidence="5" type="ORF">RFN29_02740</name>
</gene>
<evidence type="ECO:0000256" key="2">
    <source>
        <dbReference type="ARBA" id="ARBA00008520"/>
    </source>
</evidence>
<protein>
    <submittedName>
        <fullName evidence="5">ABC transporter substrate-binding protein</fullName>
    </submittedName>
</protein>
<dbReference type="Gene3D" id="3.40.190.10">
    <property type="entry name" value="Periplasmic binding protein-like II"/>
    <property type="match status" value="2"/>
</dbReference>
<comment type="subcellular location">
    <subcellularLocation>
        <location evidence="1">Periplasm</location>
    </subcellularLocation>
</comment>
<dbReference type="Pfam" id="PF13416">
    <property type="entry name" value="SBP_bac_8"/>
    <property type="match status" value="1"/>
</dbReference>
<feature type="signal peptide" evidence="4">
    <location>
        <begin position="1"/>
        <end position="23"/>
    </location>
</feature>
<dbReference type="Proteomes" id="UP001271249">
    <property type="component" value="Unassembled WGS sequence"/>
</dbReference>
<keyword evidence="6" id="KW-1185">Reference proteome</keyword>
<dbReference type="EMBL" id="JAVIJC010000002">
    <property type="protein sequence ID" value="MDX8490486.1"/>
    <property type="molecule type" value="Genomic_DNA"/>
</dbReference>
<comment type="similarity">
    <text evidence="2">Belongs to the bacterial solute-binding protein 1 family.</text>
</comment>
<reference evidence="5 6" key="1">
    <citation type="submission" date="2023-08" db="EMBL/GenBank/DDBJ databases">
        <title>Implementing the SeqCode for naming new Mesorhizobium species isolated from Vachellia karroo root nodules.</title>
        <authorList>
            <person name="Van Lill M."/>
        </authorList>
    </citation>
    <scope>NUCLEOTIDE SEQUENCE [LARGE SCALE GENOMIC DNA]</scope>
    <source>
        <strain evidence="5 6">VK22B</strain>
    </source>
</reference>
<dbReference type="InterPro" id="IPR050490">
    <property type="entry name" value="Bact_solute-bd_prot1"/>
</dbReference>
<keyword evidence="4" id="KW-0732">Signal</keyword>
<evidence type="ECO:0000256" key="3">
    <source>
        <dbReference type="ARBA" id="ARBA00022764"/>
    </source>
</evidence>
<dbReference type="RefSeq" id="WP_320224618.1">
    <property type="nucleotide sequence ID" value="NZ_JAVIJA010000008.1"/>
</dbReference>
<accession>A0ABU4YU49</accession>
<evidence type="ECO:0000313" key="5">
    <source>
        <dbReference type="EMBL" id="MDX8490486.1"/>
    </source>
</evidence>
<evidence type="ECO:0000256" key="4">
    <source>
        <dbReference type="SAM" id="SignalP"/>
    </source>
</evidence>
<keyword evidence="3" id="KW-0574">Periplasm</keyword>
<organism evidence="5 6">
    <name type="scientific">Mesorhizobium captivum</name>
    <dbReference type="NCBI Taxonomy" id="3072319"/>
    <lineage>
        <taxon>Bacteria</taxon>
        <taxon>Pseudomonadati</taxon>
        <taxon>Pseudomonadota</taxon>
        <taxon>Alphaproteobacteria</taxon>
        <taxon>Hyphomicrobiales</taxon>
        <taxon>Phyllobacteriaceae</taxon>
        <taxon>Mesorhizobium</taxon>
    </lineage>
</organism>
<comment type="caution">
    <text evidence="5">The sequence shown here is derived from an EMBL/GenBank/DDBJ whole genome shotgun (WGS) entry which is preliminary data.</text>
</comment>
<dbReference type="SUPFAM" id="SSF53850">
    <property type="entry name" value="Periplasmic binding protein-like II"/>
    <property type="match status" value="1"/>
</dbReference>
<feature type="chain" id="PRO_5045764869" evidence="4">
    <location>
        <begin position="24"/>
        <end position="421"/>
    </location>
</feature>
<dbReference type="PANTHER" id="PTHR43649">
    <property type="entry name" value="ARABINOSE-BINDING PROTEIN-RELATED"/>
    <property type="match status" value="1"/>
</dbReference>
<sequence length="421" mass="45735">MRYLRATLVATAAFAFLANTALAEPKTNLLHQWATGSDAQAIAKLGEMFEAKGGKWQQTSIAGHTANTLAKLRADVIAGNAPPAVQLKGPEIAEWNKTGMTADLDDLAKTENWEKVVAPELLPVMKPSGKWVAAPMNIHRINWIWASPKVMQAAGVTEVPKTWAEFNAACDKIVATGKICISHSTADWTDSTVFEVVVYGQDLDLYRKAFVEGNVDAMRSDGMVKAFEQFRIMTSKYMDPGMNGRDWDSMSALVGRGEAAFHIMGDWTIGLLTAAGFKEGTDYVCAQAPTDWGKPGFILNSDSVVFFQQKDPDYVEGQKLLASTILSPEFQTVFNQAKGSIPARLDVDLSKGFNPCQQKSQKDLQASIEAGTLVRSMAHNMTIPQKVRGAIMDTITEFVATPDMSAKDAANAMADAAEAQE</sequence>
<evidence type="ECO:0000313" key="6">
    <source>
        <dbReference type="Proteomes" id="UP001271249"/>
    </source>
</evidence>
<dbReference type="InterPro" id="IPR006059">
    <property type="entry name" value="SBP"/>
</dbReference>
<name>A0ABU4YU49_9HYPH</name>